<proteinExistence type="predicted"/>
<keyword evidence="2" id="KW-0547">Nucleotide-binding</keyword>
<name>A0A382HSY5_9ZZZZ</name>
<evidence type="ECO:0000313" key="8">
    <source>
        <dbReference type="EMBL" id="SVB90047.1"/>
    </source>
</evidence>
<evidence type="ECO:0000256" key="1">
    <source>
        <dbReference type="ARBA" id="ARBA00022679"/>
    </source>
</evidence>
<evidence type="ECO:0000256" key="4">
    <source>
        <dbReference type="ARBA" id="ARBA00022840"/>
    </source>
</evidence>
<keyword evidence="3" id="KW-0418">Kinase</keyword>
<evidence type="ECO:0000256" key="5">
    <source>
        <dbReference type="ARBA" id="ARBA00023012"/>
    </source>
</evidence>
<evidence type="ECO:0000256" key="6">
    <source>
        <dbReference type="SAM" id="MobiDB-lite"/>
    </source>
</evidence>
<reference evidence="8" key="1">
    <citation type="submission" date="2018-05" db="EMBL/GenBank/DDBJ databases">
        <authorList>
            <person name="Lanie J.A."/>
            <person name="Ng W.-L."/>
            <person name="Kazmierczak K.M."/>
            <person name="Andrzejewski T.M."/>
            <person name="Davidsen T.M."/>
            <person name="Wayne K.J."/>
            <person name="Tettelin H."/>
            <person name="Glass J.I."/>
            <person name="Rusch D."/>
            <person name="Podicherti R."/>
            <person name="Tsui H.-C.T."/>
            <person name="Winkler M.E."/>
        </authorList>
    </citation>
    <scope>NUCLEOTIDE SEQUENCE</scope>
</reference>
<feature type="non-terminal residue" evidence="8">
    <location>
        <position position="1"/>
    </location>
</feature>
<organism evidence="8">
    <name type="scientific">marine metagenome</name>
    <dbReference type="NCBI Taxonomy" id="408172"/>
    <lineage>
        <taxon>unclassified sequences</taxon>
        <taxon>metagenomes</taxon>
        <taxon>ecological metagenomes</taxon>
    </lineage>
</organism>
<dbReference type="PRINTS" id="PR00344">
    <property type="entry name" value="BCTRLSENSOR"/>
</dbReference>
<evidence type="ECO:0000256" key="2">
    <source>
        <dbReference type="ARBA" id="ARBA00022741"/>
    </source>
</evidence>
<dbReference type="AlphaFoldDB" id="A0A382HSY5"/>
<dbReference type="GO" id="GO:0000160">
    <property type="term" value="P:phosphorelay signal transduction system"/>
    <property type="evidence" value="ECO:0007669"/>
    <property type="project" value="UniProtKB-KW"/>
</dbReference>
<accession>A0A382HSY5</accession>
<keyword evidence="4" id="KW-0067">ATP-binding</keyword>
<dbReference type="InterPro" id="IPR036890">
    <property type="entry name" value="HATPase_C_sf"/>
</dbReference>
<gene>
    <name evidence="8" type="ORF">METZ01_LOCUS242901</name>
</gene>
<dbReference type="InterPro" id="IPR004358">
    <property type="entry name" value="Sig_transdc_His_kin-like_C"/>
</dbReference>
<dbReference type="SUPFAM" id="SSF55874">
    <property type="entry name" value="ATPase domain of HSP90 chaperone/DNA topoisomerase II/histidine kinase"/>
    <property type="match status" value="1"/>
</dbReference>
<feature type="domain" description="Histidine kinase" evidence="7">
    <location>
        <begin position="1"/>
        <end position="68"/>
    </location>
</feature>
<evidence type="ECO:0000256" key="3">
    <source>
        <dbReference type="ARBA" id="ARBA00022777"/>
    </source>
</evidence>
<dbReference type="InterPro" id="IPR003594">
    <property type="entry name" value="HATPase_dom"/>
</dbReference>
<evidence type="ECO:0000259" key="7">
    <source>
        <dbReference type="PROSITE" id="PS50109"/>
    </source>
</evidence>
<protein>
    <recommendedName>
        <fullName evidence="7">Histidine kinase domain-containing protein</fullName>
    </recommendedName>
</protein>
<dbReference type="PROSITE" id="PS50109">
    <property type="entry name" value="HIS_KIN"/>
    <property type="match status" value="1"/>
</dbReference>
<dbReference type="PANTHER" id="PTHR43065">
    <property type="entry name" value="SENSOR HISTIDINE KINASE"/>
    <property type="match status" value="1"/>
</dbReference>
<dbReference type="GO" id="GO:0005524">
    <property type="term" value="F:ATP binding"/>
    <property type="evidence" value="ECO:0007669"/>
    <property type="project" value="UniProtKB-KW"/>
</dbReference>
<keyword evidence="1" id="KW-0808">Transferase</keyword>
<dbReference type="PANTHER" id="PTHR43065:SF46">
    <property type="entry name" value="C4-DICARBOXYLATE TRANSPORT SENSOR PROTEIN DCTB"/>
    <property type="match status" value="1"/>
</dbReference>
<dbReference type="Pfam" id="PF02518">
    <property type="entry name" value="HATPase_c"/>
    <property type="match status" value="1"/>
</dbReference>
<dbReference type="Gene3D" id="3.30.565.10">
    <property type="entry name" value="Histidine kinase-like ATPase, C-terminal domain"/>
    <property type="match status" value="1"/>
</dbReference>
<dbReference type="InterPro" id="IPR005467">
    <property type="entry name" value="His_kinase_dom"/>
</dbReference>
<feature type="region of interest" description="Disordered" evidence="6">
    <location>
        <begin position="67"/>
        <end position="91"/>
    </location>
</feature>
<sequence length="91" mass="9688">IAADGSGIPPERPARIFEPSFATKEGRVAMGMGLSLSYNIVRKHPGTLDIDSEPGRGTTVTIRLPTTGLQRRGSPPMRGATVRTRGEAKES</sequence>
<keyword evidence="5" id="KW-0902">Two-component regulatory system</keyword>
<dbReference type="EMBL" id="UINC01062942">
    <property type="protein sequence ID" value="SVB90047.1"/>
    <property type="molecule type" value="Genomic_DNA"/>
</dbReference>
<dbReference type="GO" id="GO:0016301">
    <property type="term" value="F:kinase activity"/>
    <property type="evidence" value="ECO:0007669"/>
    <property type="project" value="UniProtKB-KW"/>
</dbReference>